<evidence type="ECO:0000256" key="5">
    <source>
        <dbReference type="SAM" id="MobiDB-lite"/>
    </source>
</evidence>
<dbReference type="eggNOG" id="KOG2922">
    <property type="taxonomic scope" value="Eukaryota"/>
</dbReference>
<sequence length="356" mass="37777">MRTVVIGEICNFAAYAFAPAILVTPLGALSVLVGAVLGSYFLNEILGTLGKLGSAICLIGAVIIVLHAPADEEISTIDEILNDAIKPGFLLYALAVTVYAVVAIYKVAPVYGKKNPLIYLSICSLVGSVSVMSVKAFGIALKLTFSGNNQFTHPSTYVFMIVTGVCILTQMNYFNKALSQFPTNIVNPLYYVTFTTATLCASFILFSGFNTTETVNTLSLICGFLITFTGVYLLNLSRGDPDGTRMAGRSGPDATGTDMISSIQTRMSMEARRSFGPSHRRSLSNGSAGDRQGLIRAYDEEEAAGFGLADLTDYAEDGTVHDGLTGPSNGSANGQFKKSSAQPKGSIEQSTKPADR</sequence>
<feature type="transmembrane region" description="Helical" evidence="6">
    <location>
        <begin position="157"/>
        <end position="174"/>
    </location>
</feature>
<feature type="region of interest" description="Disordered" evidence="5">
    <location>
        <begin position="270"/>
        <end position="291"/>
    </location>
</feature>
<dbReference type="GO" id="GO:0016020">
    <property type="term" value="C:membrane"/>
    <property type="evidence" value="ECO:0007669"/>
    <property type="project" value="UniProtKB-SubCell"/>
</dbReference>
<dbReference type="InterPro" id="IPR008521">
    <property type="entry name" value="Mg_trans_NIPA"/>
</dbReference>
<evidence type="ECO:0000256" key="2">
    <source>
        <dbReference type="ARBA" id="ARBA00022692"/>
    </source>
</evidence>
<accession>F0XCQ6</accession>
<dbReference type="HOGENOM" id="CLU_012349_0_0_1"/>
<feature type="transmembrane region" description="Helical" evidence="6">
    <location>
        <begin position="117"/>
        <end position="137"/>
    </location>
</feature>
<keyword evidence="2 6" id="KW-0812">Transmembrane</keyword>
<evidence type="ECO:0000256" key="6">
    <source>
        <dbReference type="SAM" id="Phobius"/>
    </source>
</evidence>
<dbReference type="Pfam" id="PF05653">
    <property type="entry name" value="Mg_trans_NIPA"/>
    <property type="match status" value="1"/>
</dbReference>
<gene>
    <name evidence="7" type="ORF">CMQ_1132</name>
</gene>
<evidence type="ECO:0000313" key="8">
    <source>
        <dbReference type="Proteomes" id="UP000007796"/>
    </source>
</evidence>
<evidence type="ECO:0000256" key="3">
    <source>
        <dbReference type="ARBA" id="ARBA00022989"/>
    </source>
</evidence>
<dbReference type="EMBL" id="GL629765">
    <property type="protein sequence ID" value="EFX04204.1"/>
    <property type="molecule type" value="Genomic_DNA"/>
</dbReference>
<feature type="region of interest" description="Disordered" evidence="5">
    <location>
        <begin position="317"/>
        <end position="356"/>
    </location>
</feature>
<dbReference type="PANTHER" id="PTHR12570:SF85">
    <property type="entry name" value="DUF803 DOMAIN MEMBRANE PROTEIN (AFU_ORTHOLOGUE AFUA_1G15880)"/>
    <property type="match status" value="1"/>
</dbReference>
<dbReference type="AlphaFoldDB" id="F0XCQ6"/>
<feature type="transmembrane region" description="Helical" evidence="6">
    <location>
        <begin position="89"/>
        <end position="105"/>
    </location>
</feature>
<feature type="transmembrane region" description="Helical" evidence="6">
    <location>
        <begin position="49"/>
        <end position="69"/>
    </location>
</feature>
<dbReference type="PANTHER" id="PTHR12570">
    <property type="match status" value="1"/>
</dbReference>
<dbReference type="InParanoid" id="F0XCQ6"/>
<feature type="compositionally biased region" description="Polar residues" evidence="5">
    <location>
        <begin position="326"/>
        <end position="356"/>
    </location>
</feature>
<reference evidence="7 8" key="1">
    <citation type="journal article" date="2011" name="Proc. Natl. Acad. Sci. U.S.A.">
        <title>Genome and transcriptome analyses of the mountain pine beetle-fungal symbiont Grosmannia clavigera, a lodgepole pine pathogen.</title>
        <authorList>
            <person name="DiGuistini S."/>
            <person name="Wang Y."/>
            <person name="Liao N.Y."/>
            <person name="Taylor G."/>
            <person name="Tanguay P."/>
            <person name="Feau N."/>
            <person name="Henrissat B."/>
            <person name="Chan S.K."/>
            <person name="Hesse-Orce U."/>
            <person name="Alamouti S.M."/>
            <person name="Tsui C.K.M."/>
            <person name="Docking R.T."/>
            <person name="Levasseur A."/>
            <person name="Haridas S."/>
            <person name="Robertson G."/>
            <person name="Birol I."/>
            <person name="Holt R.A."/>
            <person name="Marra M.A."/>
            <person name="Hamelin R.C."/>
            <person name="Hirst M."/>
            <person name="Jones S.J.M."/>
            <person name="Bohlmann J."/>
            <person name="Breuil C."/>
        </authorList>
    </citation>
    <scope>NUCLEOTIDE SEQUENCE [LARGE SCALE GENOMIC DNA]</scope>
    <source>
        <strain evidence="8">kw1407 / UAMH 11150</strain>
    </source>
</reference>
<comment type="subcellular location">
    <subcellularLocation>
        <location evidence="1">Membrane</location>
        <topology evidence="1">Multi-pass membrane protein</topology>
    </subcellularLocation>
</comment>
<dbReference type="GO" id="GO:0015095">
    <property type="term" value="F:magnesium ion transmembrane transporter activity"/>
    <property type="evidence" value="ECO:0007669"/>
    <property type="project" value="InterPro"/>
</dbReference>
<feature type="transmembrane region" description="Helical" evidence="6">
    <location>
        <begin position="186"/>
        <end position="206"/>
    </location>
</feature>
<keyword evidence="8" id="KW-1185">Reference proteome</keyword>
<protein>
    <submittedName>
        <fullName evidence="7">Duf803 domain protein membrane protein</fullName>
    </submittedName>
</protein>
<organism evidence="8">
    <name type="scientific">Grosmannia clavigera (strain kw1407 / UAMH 11150)</name>
    <name type="common">Blue stain fungus</name>
    <name type="synonym">Graphiocladiella clavigera</name>
    <dbReference type="NCBI Taxonomy" id="655863"/>
    <lineage>
        <taxon>Eukaryota</taxon>
        <taxon>Fungi</taxon>
        <taxon>Dikarya</taxon>
        <taxon>Ascomycota</taxon>
        <taxon>Pezizomycotina</taxon>
        <taxon>Sordariomycetes</taxon>
        <taxon>Sordariomycetidae</taxon>
        <taxon>Ophiostomatales</taxon>
        <taxon>Ophiostomataceae</taxon>
        <taxon>Leptographium</taxon>
    </lineage>
</organism>
<evidence type="ECO:0000313" key="7">
    <source>
        <dbReference type="EMBL" id="EFX04204.1"/>
    </source>
</evidence>
<keyword evidence="4 6" id="KW-0472">Membrane</keyword>
<proteinExistence type="predicted"/>
<feature type="transmembrane region" description="Helical" evidence="6">
    <location>
        <begin position="12"/>
        <end position="37"/>
    </location>
</feature>
<dbReference type="GeneID" id="25973977"/>
<name>F0XCQ6_GROCL</name>
<dbReference type="RefSeq" id="XP_014173686.1">
    <property type="nucleotide sequence ID" value="XM_014318211.1"/>
</dbReference>
<dbReference type="InterPro" id="IPR037185">
    <property type="entry name" value="EmrE-like"/>
</dbReference>
<dbReference type="Proteomes" id="UP000007796">
    <property type="component" value="Unassembled WGS sequence"/>
</dbReference>
<evidence type="ECO:0000256" key="1">
    <source>
        <dbReference type="ARBA" id="ARBA00004141"/>
    </source>
</evidence>
<dbReference type="OrthoDB" id="6428174at2759"/>
<keyword evidence="3 6" id="KW-1133">Transmembrane helix</keyword>
<feature type="transmembrane region" description="Helical" evidence="6">
    <location>
        <begin position="218"/>
        <end position="236"/>
    </location>
</feature>
<dbReference type="SUPFAM" id="SSF103481">
    <property type="entry name" value="Multidrug resistance efflux transporter EmrE"/>
    <property type="match status" value="1"/>
</dbReference>
<evidence type="ECO:0000256" key="4">
    <source>
        <dbReference type="ARBA" id="ARBA00023136"/>
    </source>
</evidence>